<gene>
    <name evidence="7" type="ORF">SAMN06295910_2061</name>
</gene>
<dbReference type="GO" id="GO:0044780">
    <property type="term" value="P:bacterial-type flagellum assembly"/>
    <property type="evidence" value="ECO:0007669"/>
    <property type="project" value="InterPro"/>
</dbReference>
<evidence type="ECO:0000313" key="8">
    <source>
        <dbReference type="Proteomes" id="UP000192934"/>
    </source>
</evidence>
<dbReference type="SUPFAM" id="SSF101116">
    <property type="entry name" value="Flagellar export chaperone FliS"/>
    <property type="match status" value="1"/>
</dbReference>
<dbReference type="GO" id="GO:0071973">
    <property type="term" value="P:bacterial-type flagellum-dependent cell motility"/>
    <property type="evidence" value="ECO:0007669"/>
    <property type="project" value="TreeGrafter"/>
</dbReference>
<keyword evidence="7" id="KW-0282">Flagellum</keyword>
<dbReference type="Proteomes" id="UP000192934">
    <property type="component" value="Chromosome I"/>
</dbReference>
<reference evidence="8" key="1">
    <citation type="submission" date="2017-04" db="EMBL/GenBank/DDBJ databases">
        <authorList>
            <person name="Varghese N."/>
            <person name="Submissions S."/>
        </authorList>
    </citation>
    <scope>NUCLEOTIDE SEQUENCE [LARGE SCALE GENOMIC DNA]</scope>
    <source>
        <strain evidence="8">Dd16</strain>
    </source>
</reference>
<dbReference type="PIRSF" id="PIRSF039090">
    <property type="entry name" value="Flis"/>
    <property type="match status" value="1"/>
</dbReference>
<sequence length="130" mass="14436">MYMQPARLGAARAQYQNVDFQSRVEGASPHRLVGILFEELIKSIDAMAAACRRGDYVQRGVRQSRALNILHGLEGSLDFEKGGEIAVDLAAIYRETRRLALEAGRDNDPAHLVRAREMLAEIATAWDQIG</sequence>
<evidence type="ECO:0000256" key="1">
    <source>
        <dbReference type="ARBA" id="ARBA00004514"/>
    </source>
</evidence>
<evidence type="ECO:0000256" key="3">
    <source>
        <dbReference type="ARBA" id="ARBA00022490"/>
    </source>
</evidence>
<dbReference type="PANTHER" id="PTHR34773">
    <property type="entry name" value="FLAGELLAR SECRETION CHAPERONE FLIS"/>
    <property type="match status" value="1"/>
</dbReference>
<accession>A0A1X7GPF5</accession>
<name>A0A1X7GPF5_9SPHN</name>
<keyword evidence="8" id="KW-1185">Reference proteome</keyword>
<keyword evidence="7" id="KW-0969">Cilium</keyword>
<dbReference type="EMBL" id="LT840185">
    <property type="protein sequence ID" value="SMF72709.1"/>
    <property type="molecule type" value="Genomic_DNA"/>
</dbReference>
<keyword evidence="4 6" id="KW-1005">Bacterial flagellum biogenesis</keyword>
<evidence type="ECO:0000313" key="7">
    <source>
        <dbReference type="EMBL" id="SMF72709.1"/>
    </source>
</evidence>
<dbReference type="GO" id="GO:0005829">
    <property type="term" value="C:cytosol"/>
    <property type="evidence" value="ECO:0007669"/>
    <property type="project" value="UniProtKB-SubCell"/>
</dbReference>
<keyword evidence="7" id="KW-0966">Cell projection</keyword>
<keyword evidence="5" id="KW-0143">Chaperone</keyword>
<dbReference type="InterPro" id="IPR036584">
    <property type="entry name" value="FliS_sf"/>
</dbReference>
<dbReference type="Gene3D" id="1.20.120.340">
    <property type="entry name" value="Flagellar protein FliS"/>
    <property type="match status" value="1"/>
</dbReference>
<dbReference type="NCBIfam" id="TIGR00208">
    <property type="entry name" value="fliS"/>
    <property type="match status" value="1"/>
</dbReference>
<dbReference type="AlphaFoldDB" id="A0A1X7GPF5"/>
<comment type="subcellular location">
    <subcellularLocation>
        <location evidence="1 6">Cytoplasm</location>
        <location evidence="1 6">Cytosol</location>
    </subcellularLocation>
</comment>
<dbReference type="Pfam" id="PF02561">
    <property type="entry name" value="FliS"/>
    <property type="match status" value="1"/>
</dbReference>
<dbReference type="OrthoDB" id="7355300at2"/>
<dbReference type="CDD" id="cd16098">
    <property type="entry name" value="FliS"/>
    <property type="match status" value="1"/>
</dbReference>
<organism evidence="7 8">
    <name type="scientific">Allosphingosinicella indica</name>
    <dbReference type="NCBI Taxonomy" id="941907"/>
    <lineage>
        <taxon>Bacteria</taxon>
        <taxon>Pseudomonadati</taxon>
        <taxon>Pseudomonadota</taxon>
        <taxon>Alphaproteobacteria</taxon>
        <taxon>Sphingomonadales</taxon>
        <taxon>Sphingomonadaceae</taxon>
        <taxon>Allosphingosinicella</taxon>
    </lineage>
</organism>
<dbReference type="PANTHER" id="PTHR34773:SF1">
    <property type="entry name" value="FLAGELLAR SECRETION CHAPERONE FLIS"/>
    <property type="match status" value="1"/>
</dbReference>
<protein>
    <recommendedName>
        <fullName evidence="6">Flagellar secretion chaperone FliS</fullName>
    </recommendedName>
</protein>
<evidence type="ECO:0000256" key="5">
    <source>
        <dbReference type="ARBA" id="ARBA00023186"/>
    </source>
</evidence>
<proteinExistence type="inferred from homology"/>
<keyword evidence="3 6" id="KW-0963">Cytoplasm</keyword>
<evidence type="ECO:0000256" key="6">
    <source>
        <dbReference type="PIRNR" id="PIRNR039090"/>
    </source>
</evidence>
<evidence type="ECO:0000256" key="2">
    <source>
        <dbReference type="ARBA" id="ARBA00008787"/>
    </source>
</evidence>
<dbReference type="InterPro" id="IPR003713">
    <property type="entry name" value="FliS"/>
</dbReference>
<dbReference type="STRING" id="941907.SAMN06295910_2061"/>
<evidence type="ECO:0000256" key="4">
    <source>
        <dbReference type="ARBA" id="ARBA00022795"/>
    </source>
</evidence>
<comment type="similarity">
    <text evidence="2 6">Belongs to the FliS family.</text>
</comment>